<dbReference type="Pfam" id="PF08281">
    <property type="entry name" value="Sigma70_r4_2"/>
    <property type="match status" value="1"/>
</dbReference>
<sequence>MEALYQTYKGLLFGLAYQMTGSAADAEDVVQDVFLKVHDVSWDQVGEPKAYLCKMTTNRCLDLLKSARKKRELYTGPWLPEPVAATYIDSYESVLQKDLLSYAMLVLLEKLSPGERAVFVLREAFGFEYHEIAELVGKSEANCRKIISRAKGKMGLEPDDPIATSEKELSPEWLGKFLSALEECKVDTLLSLLDKDAVLLTDGGGKVSAALHPILSAERIAQFLVGLQRKFYAHRNLQPELVSMNGQTGLVFREGGKPETVVLFAFHNGVADRLYFVRNPEKLQFL</sequence>
<comment type="subunit">
    <text evidence="1">Interacts transiently with the RNA polymerase catalytic core formed by RpoA, RpoB, RpoC and RpoZ (2 alpha, 1 beta, 1 beta' and 1 omega subunit) to form the RNA polymerase holoenzyme that can initiate transcription.</text>
</comment>
<name>A0ABY9T763_BREBE</name>
<dbReference type="InterPro" id="IPR014284">
    <property type="entry name" value="RNA_pol_sigma-70_dom"/>
</dbReference>
<dbReference type="RefSeq" id="WP_310766177.1">
    <property type="nucleotide sequence ID" value="NZ_CP134050.1"/>
</dbReference>
<dbReference type="InterPro" id="IPR013325">
    <property type="entry name" value="RNA_pol_sigma_r2"/>
</dbReference>
<organism evidence="4 5">
    <name type="scientific">Brevibacillus brevis</name>
    <name type="common">Bacillus brevis</name>
    <dbReference type="NCBI Taxonomy" id="1393"/>
    <lineage>
        <taxon>Bacteria</taxon>
        <taxon>Bacillati</taxon>
        <taxon>Bacillota</taxon>
        <taxon>Bacilli</taxon>
        <taxon>Bacillales</taxon>
        <taxon>Paenibacillaceae</taxon>
        <taxon>Brevibacillus</taxon>
    </lineage>
</organism>
<dbReference type="InterPro" id="IPR032710">
    <property type="entry name" value="NTF2-like_dom_sf"/>
</dbReference>
<dbReference type="NCBIfam" id="NF007214">
    <property type="entry name" value="PRK09636.1"/>
    <property type="match status" value="1"/>
</dbReference>
<dbReference type="InterPro" id="IPR036388">
    <property type="entry name" value="WH-like_DNA-bd_sf"/>
</dbReference>
<dbReference type="PANTHER" id="PTHR30173:SF36">
    <property type="entry name" value="ECF RNA POLYMERASE SIGMA FACTOR SIGJ"/>
    <property type="match status" value="1"/>
</dbReference>
<evidence type="ECO:0000259" key="2">
    <source>
        <dbReference type="Pfam" id="PF04542"/>
    </source>
</evidence>
<feature type="domain" description="RNA polymerase sigma-70 region 2" evidence="2">
    <location>
        <begin position="4"/>
        <end position="69"/>
    </location>
</feature>
<dbReference type="NCBIfam" id="TIGR02937">
    <property type="entry name" value="sigma70-ECF"/>
    <property type="match status" value="1"/>
</dbReference>
<accession>A0ABY9T763</accession>
<dbReference type="SUPFAM" id="SSF54427">
    <property type="entry name" value="NTF2-like"/>
    <property type="match status" value="1"/>
</dbReference>
<feature type="domain" description="RNA polymerase sigma factor 70 region 4 type 2" evidence="3">
    <location>
        <begin position="104"/>
        <end position="154"/>
    </location>
</feature>
<dbReference type="SUPFAM" id="SSF88946">
    <property type="entry name" value="Sigma2 domain of RNA polymerase sigma factors"/>
    <property type="match status" value="1"/>
</dbReference>
<reference evidence="4 5" key="1">
    <citation type="submission" date="2023-09" db="EMBL/GenBank/DDBJ databases">
        <title>Complete Genome and Methylome dissection of Bacillus brevis NEB573 original source of BbsI restriction endonuclease.</title>
        <authorList>
            <person name="Fomenkov A."/>
            <person name="Roberts R.D."/>
        </authorList>
    </citation>
    <scope>NUCLEOTIDE SEQUENCE [LARGE SCALE GENOMIC DNA]</scope>
    <source>
        <strain evidence="4 5">NEB573</strain>
    </source>
</reference>
<protein>
    <submittedName>
        <fullName evidence="4">RNA polymerase sigma-70 factor</fullName>
    </submittedName>
</protein>
<dbReference type="InterPro" id="IPR013324">
    <property type="entry name" value="RNA_pol_sigma_r3/r4-like"/>
</dbReference>
<evidence type="ECO:0000259" key="3">
    <source>
        <dbReference type="Pfam" id="PF08281"/>
    </source>
</evidence>
<dbReference type="Proteomes" id="UP001256827">
    <property type="component" value="Chromosome"/>
</dbReference>
<dbReference type="InterPro" id="IPR052704">
    <property type="entry name" value="ECF_Sigma-70_Domain"/>
</dbReference>
<evidence type="ECO:0000313" key="4">
    <source>
        <dbReference type="EMBL" id="WNC14233.1"/>
    </source>
</evidence>
<dbReference type="PANTHER" id="PTHR30173">
    <property type="entry name" value="SIGMA 19 FACTOR"/>
    <property type="match status" value="1"/>
</dbReference>
<keyword evidence="5" id="KW-1185">Reference proteome</keyword>
<dbReference type="InterPro" id="IPR013249">
    <property type="entry name" value="RNA_pol_sigma70_r4_t2"/>
</dbReference>
<evidence type="ECO:0000313" key="5">
    <source>
        <dbReference type="Proteomes" id="UP001256827"/>
    </source>
</evidence>
<dbReference type="Gene3D" id="1.10.10.10">
    <property type="entry name" value="Winged helix-like DNA-binding domain superfamily/Winged helix DNA-binding domain"/>
    <property type="match status" value="1"/>
</dbReference>
<dbReference type="SUPFAM" id="SSF88659">
    <property type="entry name" value="Sigma3 and sigma4 domains of RNA polymerase sigma factors"/>
    <property type="match status" value="1"/>
</dbReference>
<evidence type="ECO:0000256" key="1">
    <source>
        <dbReference type="ARBA" id="ARBA00011344"/>
    </source>
</evidence>
<dbReference type="NCBIfam" id="TIGR02957">
    <property type="entry name" value="SigX4"/>
    <property type="match status" value="1"/>
</dbReference>
<dbReference type="InterPro" id="IPR007627">
    <property type="entry name" value="RNA_pol_sigma70_r2"/>
</dbReference>
<dbReference type="EMBL" id="CP134050">
    <property type="protein sequence ID" value="WNC14233.1"/>
    <property type="molecule type" value="Genomic_DNA"/>
</dbReference>
<dbReference type="Pfam" id="PF04542">
    <property type="entry name" value="Sigma70_r2"/>
    <property type="match status" value="1"/>
</dbReference>
<proteinExistence type="predicted"/>
<dbReference type="InterPro" id="IPR014303">
    <property type="entry name" value="RNA_pol_sigma-70_ECF"/>
</dbReference>
<gene>
    <name evidence="4" type="ORF">RGB73_26725</name>
</gene>
<dbReference type="Gene3D" id="1.10.1740.10">
    <property type="match status" value="1"/>
</dbReference>